<feature type="compositionally biased region" description="Basic and acidic residues" evidence="1">
    <location>
        <begin position="21"/>
        <end position="34"/>
    </location>
</feature>
<sequence length="112" mass="13507">MRTVSERSLRTSSNLAPVDNSKVDDFRRQSLARDEQEEQEDHDPRKLLQEDKRGWSFFMQRNSVLRTYQKRLVFNTDIKVAGLEFTIMFLSLVQLHWSYHNPHWVSFTEKYL</sequence>
<dbReference type="AlphaFoldDB" id="A0A9W6X843"/>
<feature type="region of interest" description="Disordered" evidence="1">
    <location>
        <begin position="1"/>
        <end position="46"/>
    </location>
</feature>
<name>A0A9W6X843_9STRA</name>
<organism evidence="2 3">
    <name type="scientific">Phytophthora lilii</name>
    <dbReference type="NCBI Taxonomy" id="2077276"/>
    <lineage>
        <taxon>Eukaryota</taxon>
        <taxon>Sar</taxon>
        <taxon>Stramenopiles</taxon>
        <taxon>Oomycota</taxon>
        <taxon>Peronosporomycetes</taxon>
        <taxon>Peronosporales</taxon>
        <taxon>Peronosporaceae</taxon>
        <taxon>Phytophthora</taxon>
    </lineage>
</organism>
<reference evidence="2" key="1">
    <citation type="submission" date="2023-04" db="EMBL/GenBank/DDBJ databases">
        <title>Phytophthora lilii NBRC 32176.</title>
        <authorList>
            <person name="Ichikawa N."/>
            <person name="Sato H."/>
            <person name="Tonouchi N."/>
        </authorList>
    </citation>
    <scope>NUCLEOTIDE SEQUENCE</scope>
    <source>
        <strain evidence="2">NBRC 32176</strain>
    </source>
</reference>
<keyword evidence="3" id="KW-1185">Reference proteome</keyword>
<evidence type="ECO:0000313" key="3">
    <source>
        <dbReference type="Proteomes" id="UP001165083"/>
    </source>
</evidence>
<proteinExistence type="predicted"/>
<evidence type="ECO:0000313" key="2">
    <source>
        <dbReference type="EMBL" id="GMF33386.1"/>
    </source>
</evidence>
<evidence type="ECO:0000256" key="1">
    <source>
        <dbReference type="SAM" id="MobiDB-lite"/>
    </source>
</evidence>
<comment type="caution">
    <text evidence="2">The sequence shown here is derived from an EMBL/GenBank/DDBJ whole genome shotgun (WGS) entry which is preliminary data.</text>
</comment>
<protein>
    <submittedName>
        <fullName evidence="2">Unnamed protein product</fullName>
    </submittedName>
</protein>
<dbReference type="OrthoDB" id="73653at2759"/>
<accession>A0A9W6X843</accession>
<dbReference type="EMBL" id="BSXW01001073">
    <property type="protein sequence ID" value="GMF33386.1"/>
    <property type="molecule type" value="Genomic_DNA"/>
</dbReference>
<gene>
    <name evidence="2" type="ORF">Plil01_001422100</name>
</gene>
<dbReference type="Proteomes" id="UP001165083">
    <property type="component" value="Unassembled WGS sequence"/>
</dbReference>